<evidence type="ECO:0000256" key="1">
    <source>
        <dbReference type="SAM" id="Phobius"/>
    </source>
</evidence>
<protein>
    <recommendedName>
        <fullName evidence="4">Transmembrane protein</fullName>
    </recommendedName>
</protein>
<dbReference type="AlphaFoldDB" id="A0A8S1JZQ0"/>
<feature type="transmembrane region" description="Helical" evidence="1">
    <location>
        <begin position="117"/>
        <end position="141"/>
    </location>
</feature>
<reference evidence="2" key="1">
    <citation type="submission" date="2021-01" db="EMBL/GenBank/DDBJ databases">
        <authorList>
            <consortium name="Genoscope - CEA"/>
            <person name="William W."/>
        </authorList>
    </citation>
    <scope>NUCLEOTIDE SEQUENCE</scope>
</reference>
<organism evidence="2 3">
    <name type="scientific">Paramecium primaurelia</name>
    <dbReference type="NCBI Taxonomy" id="5886"/>
    <lineage>
        <taxon>Eukaryota</taxon>
        <taxon>Sar</taxon>
        <taxon>Alveolata</taxon>
        <taxon>Ciliophora</taxon>
        <taxon>Intramacronucleata</taxon>
        <taxon>Oligohymenophorea</taxon>
        <taxon>Peniculida</taxon>
        <taxon>Parameciidae</taxon>
        <taxon>Paramecium</taxon>
    </lineage>
</organism>
<accession>A0A8S1JZQ0</accession>
<gene>
    <name evidence="2" type="ORF">PPRIM_AZ9-3.1.T0120044</name>
</gene>
<sequence length="493" mass="58622">MNKYTLQFKDATIEKKYRQQSADSVQIPTFTFCAYSSILYFMVSLAIQIIEQNVTKIILRVIEIVLLIGILLIVNRNKGKVNIGLFSVNILIALFEFETDDSYDRLNYYLYGCNTMLVHTIIIFTQSFNYAVISNFVMLVIRLSVTGLQTQIIYIQLVIAILTTFGFIFILYQSEKFQRSSFLMTLKDNSWEIMLPSILTKPFLVFNFDNDTFSYQLKMINKLGFPFEDTNALHSFLKEAKYGKKTLQEHIYFTIISSNPQQFQPFVQELKIVFKKKQIQLLLSGCYLGQPNFIIVLQSEDKDIKQMQQQFKQQHQIYLKYFINHIRQTCKYLKIIVEHNHIHQAIKLLISHKQSLLFEHYKFEQQKNISPHRIIDKLVNYFKSINYKIKFTNTKFDDIYTIKPCFLNFLYEIFKNMDRNQHYHLKSFSSNNQYIISLKGLQEYPKSNLFQFCTKCLIEQTIQIDNCFQFIFLEIPMISYYNSNMRTQDDPYE</sequence>
<comment type="caution">
    <text evidence="2">The sequence shown here is derived from an EMBL/GenBank/DDBJ whole genome shotgun (WGS) entry which is preliminary data.</text>
</comment>
<evidence type="ECO:0000313" key="2">
    <source>
        <dbReference type="EMBL" id="CAD8047735.1"/>
    </source>
</evidence>
<evidence type="ECO:0008006" key="4">
    <source>
        <dbReference type="Google" id="ProtNLM"/>
    </source>
</evidence>
<dbReference type="Proteomes" id="UP000688137">
    <property type="component" value="Unassembled WGS sequence"/>
</dbReference>
<evidence type="ECO:0000313" key="3">
    <source>
        <dbReference type="Proteomes" id="UP000688137"/>
    </source>
</evidence>
<keyword evidence="1" id="KW-0472">Membrane</keyword>
<dbReference type="OMA" id="WEIMLPS"/>
<keyword evidence="1" id="KW-1133">Transmembrane helix</keyword>
<feature type="transmembrane region" description="Helical" evidence="1">
    <location>
        <begin position="25"/>
        <end position="51"/>
    </location>
</feature>
<keyword evidence="3" id="KW-1185">Reference proteome</keyword>
<name>A0A8S1JZQ0_PARPR</name>
<keyword evidence="1" id="KW-0812">Transmembrane</keyword>
<feature type="transmembrane region" description="Helical" evidence="1">
    <location>
        <begin position="81"/>
        <end position="97"/>
    </location>
</feature>
<dbReference type="EMBL" id="CAJJDM010000009">
    <property type="protein sequence ID" value="CAD8047735.1"/>
    <property type="molecule type" value="Genomic_DNA"/>
</dbReference>
<proteinExistence type="predicted"/>
<feature type="transmembrane region" description="Helical" evidence="1">
    <location>
        <begin position="57"/>
        <end position="74"/>
    </location>
</feature>
<feature type="transmembrane region" description="Helical" evidence="1">
    <location>
        <begin position="153"/>
        <end position="172"/>
    </location>
</feature>